<organism evidence="2">
    <name type="scientific">marine sediment metagenome</name>
    <dbReference type="NCBI Taxonomy" id="412755"/>
    <lineage>
        <taxon>unclassified sequences</taxon>
        <taxon>metagenomes</taxon>
        <taxon>ecological metagenomes</taxon>
    </lineage>
</organism>
<feature type="non-terminal residue" evidence="2">
    <location>
        <position position="1"/>
    </location>
</feature>
<reference evidence="2" key="1">
    <citation type="journal article" date="2015" name="Nature">
        <title>Complex archaea that bridge the gap between prokaryotes and eukaryotes.</title>
        <authorList>
            <person name="Spang A."/>
            <person name="Saw J.H."/>
            <person name="Jorgensen S.L."/>
            <person name="Zaremba-Niedzwiedzka K."/>
            <person name="Martijn J."/>
            <person name="Lind A.E."/>
            <person name="van Eijk R."/>
            <person name="Schleper C."/>
            <person name="Guy L."/>
            <person name="Ettema T.J."/>
        </authorList>
    </citation>
    <scope>NUCLEOTIDE SEQUENCE</scope>
</reference>
<evidence type="ECO:0000256" key="1">
    <source>
        <dbReference type="SAM" id="MobiDB-lite"/>
    </source>
</evidence>
<proteinExistence type="predicted"/>
<dbReference type="AlphaFoldDB" id="A0A0F8ZZX3"/>
<protein>
    <submittedName>
        <fullName evidence="2">Uncharacterized protein</fullName>
    </submittedName>
</protein>
<sequence>GGVSLPEMEALQSGESLQGLDSSKGGGPSGMNEFAKAQVEGGGGESPETLARAVRTMLKKDQES</sequence>
<evidence type="ECO:0000313" key="2">
    <source>
        <dbReference type="EMBL" id="KKK91380.1"/>
    </source>
</evidence>
<comment type="caution">
    <text evidence="2">The sequence shown here is derived from an EMBL/GenBank/DDBJ whole genome shotgun (WGS) entry which is preliminary data.</text>
</comment>
<gene>
    <name evidence="2" type="ORF">LCGC14_2713570</name>
</gene>
<feature type="region of interest" description="Disordered" evidence="1">
    <location>
        <begin position="1"/>
        <end position="49"/>
    </location>
</feature>
<dbReference type="EMBL" id="LAZR01048680">
    <property type="protein sequence ID" value="KKK91380.1"/>
    <property type="molecule type" value="Genomic_DNA"/>
</dbReference>
<name>A0A0F8ZZX3_9ZZZZ</name>
<accession>A0A0F8ZZX3</accession>